<dbReference type="Proteomes" id="UP000185511">
    <property type="component" value="Chromosome"/>
</dbReference>
<accession>A0AAC9LE33</accession>
<evidence type="ECO:0000256" key="1">
    <source>
        <dbReference type="SAM" id="MobiDB-lite"/>
    </source>
</evidence>
<sequence length="135" mass="14137">MSTRSGRVLSWPLVVVATLSAVLGLFSAAGVRTGVTGSTTGQAFLSARTESVERTGSRGVRPFSGTAWQGARTQVGGGVVEESPHREQLLGPSAAPMLATPRFLEHRPIPPSIRDLRPAWSAPDSSRGPPAPPTR</sequence>
<evidence type="ECO:0000313" key="3">
    <source>
        <dbReference type="Proteomes" id="UP000185511"/>
    </source>
</evidence>
<organism evidence="2 3">
    <name type="scientific">Actinoalloteichus fjordicus</name>
    <dbReference type="NCBI Taxonomy" id="1612552"/>
    <lineage>
        <taxon>Bacteria</taxon>
        <taxon>Bacillati</taxon>
        <taxon>Actinomycetota</taxon>
        <taxon>Actinomycetes</taxon>
        <taxon>Pseudonocardiales</taxon>
        <taxon>Pseudonocardiaceae</taxon>
        <taxon>Actinoalloteichus</taxon>
    </lineage>
</organism>
<protein>
    <submittedName>
        <fullName evidence="2">Uncharacterized protein</fullName>
    </submittedName>
</protein>
<proteinExistence type="predicted"/>
<gene>
    <name evidence="2" type="ORF">UA74_12680</name>
</gene>
<dbReference type="KEGG" id="acad:UA74_12680"/>
<dbReference type="AlphaFoldDB" id="A0AAC9LE33"/>
<evidence type="ECO:0000313" key="2">
    <source>
        <dbReference type="EMBL" id="APU14594.1"/>
    </source>
</evidence>
<reference evidence="3" key="1">
    <citation type="submission" date="2016-06" db="EMBL/GenBank/DDBJ databases">
        <title>Complete genome sequence of Actinoalloteichus fjordicus DSM 46855 (=ADI127-17), type strain of the new species Actinoalloteichus fjordicus.</title>
        <authorList>
            <person name="Ruckert C."/>
            <person name="Nouioui I."/>
            <person name="Willmese J."/>
            <person name="van Wezel G."/>
            <person name="Klenk H.-P."/>
            <person name="Kalinowski J."/>
            <person name="Zotchev S.B."/>
        </authorList>
    </citation>
    <scope>NUCLEOTIDE SEQUENCE [LARGE SCALE GENOMIC DNA]</scope>
    <source>
        <strain evidence="3">ADI127-7</strain>
    </source>
</reference>
<dbReference type="EMBL" id="CP016076">
    <property type="protein sequence ID" value="APU14594.1"/>
    <property type="molecule type" value="Genomic_DNA"/>
</dbReference>
<dbReference type="RefSeq" id="WP_157434147.1">
    <property type="nucleotide sequence ID" value="NZ_CP016076.1"/>
</dbReference>
<name>A0AAC9LE33_9PSEU</name>
<keyword evidence="3" id="KW-1185">Reference proteome</keyword>
<feature type="region of interest" description="Disordered" evidence="1">
    <location>
        <begin position="86"/>
        <end position="135"/>
    </location>
</feature>